<evidence type="ECO:0000313" key="2">
    <source>
        <dbReference type="Proteomes" id="UP000076482"/>
    </source>
</evidence>
<comment type="caution">
    <text evidence="1">The sequence shown here is derived from an EMBL/GenBank/DDBJ whole genome shotgun (WGS) entry which is preliminary data.</text>
</comment>
<protein>
    <submittedName>
        <fullName evidence="1">Uncharacterized protein</fullName>
    </submittedName>
</protein>
<accession>A0A161T5B8</accession>
<reference evidence="1 2" key="1">
    <citation type="submission" date="2015-09" db="EMBL/GenBank/DDBJ databases">
        <title>Bacillus cereus food isolates.</title>
        <authorList>
            <person name="Boekhorst J."/>
        </authorList>
    </citation>
    <scope>NUCLEOTIDE SEQUENCE [LARGE SCALE GENOMIC DNA]</scope>
    <source>
        <strain evidence="1 2">B4088</strain>
    </source>
</reference>
<dbReference type="Proteomes" id="UP000076482">
    <property type="component" value="Unassembled WGS sequence"/>
</dbReference>
<proteinExistence type="predicted"/>
<sequence>MENTNQLAILINEKDETKDEGRTIIDPSSQLRKMDEIDKKIDPLVDTIISNDVQKYPASVITHKDILEVMRKGVGKVLADGYDLEKVSFGLLDESTYVDQHVLLGESKTGINAFDVAYRYLDIDQKRLLLKREYVDNDSNHFASSNMELFLVINTEL</sequence>
<dbReference type="EMBL" id="LJKE01000045">
    <property type="protein sequence ID" value="KZD65946.1"/>
    <property type="molecule type" value="Genomic_DNA"/>
</dbReference>
<dbReference type="AlphaFoldDB" id="A0A161T5B8"/>
<organism evidence="1 2">
    <name type="scientific">Bacillus cereus</name>
    <dbReference type="NCBI Taxonomy" id="1396"/>
    <lineage>
        <taxon>Bacteria</taxon>
        <taxon>Bacillati</taxon>
        <taxon>Bacillota</taxon>
        <taxon>Bacilli</taxon>
        <taxon>Bacillales</taxon>
        <taxon>Bacillaceae</taxon>
        <taxon>Bacillus</taxon>
        <taxon>Bacillus cereus group</taxon>
    </lineage>
</organism>
<dbReference type="RefSeq" id="WP_063261166.1">
    <property type="nucleotide sequence ID" value="NZ_LJKE01000045.1"/>
</dbReference>
<gene>
    <name evidence="1" type="ORF">B4088_2703</name>
</gene>
<evidence type="ECO:0000313" key="1">
    <source>
        <dbReference type="EMBL" id="KZD65946.1"/>
    </source>
</evidence>
<dbReference type="PATRIC" id="fig|1396.535.peg.1736"/>
<name>A0A161T5B8_BACCE</name>